<accession>A0A2W1BWA1</accession>
<evidence type="ECO:0008006" key="4">
    <source>
        <dbReference type="Google" id="ProtNLM"/>
    </source>
</evidence>
<reference evidence="2 3" key="1">
    <citation type="journal article" date="2017" name="BMC Biol.">
        <title>Genomic innovations, transcriptional plasticity and gene loss underlying the evolution and divergence of two highly polyphagous and invasive Helicoverpa pest species.</title>
        <authorList>
            <person name="Pearce S.L."/>
            <person name="Clarke D.F."/>
            <person name="East P.D."/>
            <person name="Elfekih S."/>
            <person name="Gordon K.H."/>
            <person name="Jermiin L.S."/>
            <person name="McGaughran A."/>
            <person name="Oakeshott J.G."/>
            <person name="Papanikolaou A."/>
            <person name="Perera O.P."/>
            <person name="Rane R.V."/>
            <person name="Richards S."/>
            <person name="Tay W.T."/>
            <person name="Walsh T.K."/>
            <person name="Anderson A."/>
            <person name="Anderson C.J."/>
            <person name="Asgari S."/>
            <person name="Board P.G."/>
            <person name="Bretschneider A."/>
            <person name="Campbell P.M."/>
            <person name="Chertemps T."/>
            <person name="Christeller J.T."/>
            <person name="Coppin C.W."/>
            <person name="Downes S.J."/>
            <person name="Duan G."/>
            <person name="Farnsworth C.A."/>
            <person name="Good R.T."/>
            <person name="Han L.B."/>
            <person name="Han Y.C."/>
            <person name="Hatje K."/>
            <person name="Horne I."/>
            <person name="Huang Y.P."/>
            <person name="Hughes D.S."/>
            <person name="Jacquin-Joly E."/>
            <person name="James W."/>
            <person name="Jhangiani S."/>
            <person name="Kollmar M."/>
            <person name="Kuwar S.S."/>
            <person name="Li S."/>
            <person name="Liu N.Y."/>
            <person name="Maibeche M.T."/>
            <person name="Miller J.R."/>
            <person name="Montagne N."/>
            <person name="Perry T."/>
            <person name="Qu J."/>
            <person name="Song S.V."/>
            <person name="Sutton G.G."/>
            <person name="Vogel H."/>
            <person name="Walenz B.P."/>
            <person name="Xu W."/>
            <person name="Zhang H.J."/>
            <person name="Zou Z."/>
            <person name="Batterham P."/>
            <person name="Edwards O.R."/>
            <person name="Feyereisen R."/>
            <person name="Gibbs R.A."/>
            <person name="Heckel D.G."/>
            <person name="McGrath A."/>
            <person name="Robin C."/>
            <person name="Scherer S.E."/>
            <person name="Worley K.C."/>
            <person name="Wu Y.D."/>
        </authorList>
    </citation>
    <scope>NUCLEOTIDE SEQUENCE [LARGE SCALE GENOMIC DNA]</scope>
    <source>
        <strain evidence="2">Harm_GR_Male_#8</strain>
        <tissue evidence="2">Whole organism</tissue>
    </source>
</reference>
<proteinExistence type="predicted"/>
<evidence type="ECO:0000256" key="1">
    <source>
        <dbReference type="SAM" id="MobiDB-lite"/>
    </source>
</evidence>
<evidence type="ECO:0000313" key="2">
    <source>
        <dbReference type="EMBL" id="PZC76936.1"/>
    </source>
</evidence>
<feature type="compositionally biased region" description="Polar residues" evidence="1">
    <location>
        <begin position="187"/>
        <end position="224"/>
    </location>
</feature>
<feature type="region of interest" description="Disordered" evidence="1">
    <location>
        <begin position="177"/>
        <end position="252"/>
    </location>
</feature>
<feature type="compositionally biased region" description="Polar residues" evidence="1">
    <location>
        <begin position="236"/>
        <end position="252"/>
    </location>
</feature>
<protein>
    <recommendedName>
        <fullName evidence="4">Mutant cadherin</fullName>
    </recommendedName>
</protein>
<gene>
    <name evidence="2" type="primary">HaOG203980</name>
    <name evidence="2" type="ORF">B5X24_HaOG203980</name>
</gene>
<evidence type="ECO:0000313" key="3">
    <source>
        <dbReference type="Proteomes" id="UP000249218"/>
    </source>
</evidence>
<organism evidence="2 3">
    <name type="scientific">Helicoverpa armigera</name>
    <name type="common">Cotton bollworm</name>
    <name type="synonym">Heliothis armigera</name>
    <dbReference type="NCBI Taxonomy" id="29058"/>
    <lineage>
        <taxon>Eukaryota</taxon>
        <taxon>Metazoa</taxon>
        <taxon>Ecdysozoa</taxon>
        <taxon>Arthropoda</taxon>
        <taxon>Hexapoda</taxon>
        <taxon>Insecta</taxon>
        <taxon>Pterygota</taxon>
        <taxon>Neoptera</taxon>
        <taxon>Endopterygota</taxon>
        <taxon>Lepidoptera</taxon>
        <taxon>Glossata</taxon>
        <taxon>Ditrysia</taxon>
        <taxon>Noctuoidea</taxon>
        <taxon>Noctuidae</taxon>
        <taxon>Heliothinae</taxon>
        <taxon>Helicoverpa</taxon>
    </lineage>
</organism>
<keyword evidence="3" id="KW-1185">Reference proteome</keyword>
<dbReference type="AlphaFoldDB" id="A0A2W1BWA1"/>
<dbReference type="Proteomes" id="UP000249218">
    <property type="component" value="Unassembled WGS sequence"/>
</dbReference>
<name>A0A2W1BWA1_HELAM</name>
<dbReference type="EMBL" id="KZ149940">
    <property type="protein sequence ID" value="PZC76936.1"/>
    <property type="molecule type" value="Genomic_DNA"/>
</dbReference>
<sequence>MASTLKCNKCNLVVDEMLAYVQNKLSIIDEDSLVKICLSTFSSAQIDKSKSLLFESLPSDQRKPARKGQGKDSRVLSDIISVFKVTEPDVMPVFVARDLEKLPPITFDHLDVSKLLKDLTLVQAEIKNIKASYVTQDQLEEFKEEVKNSVVSAPPGNVNMKRGACHDEELASLLSLSSSGAKPPDISANSSSVSGENDNCDVNRNKSQVEGSSNLLTTETKNPLPSSPLRTAAGRTASTIESSLSTDNGTGEQLGDSIQTARLEQQTFANAVKQQSYVENDKLFGQTNEWTLVQNRKQRLKERFVGRMGKNVVDIDNKFRAADRKVPIFITNVHKDATITDISSYIERKTEVNVNLEKINLKKQADYNAYKFLVPQQQVHTFLNNELWPQGVVFRRFVNFRLKNTNRPTTGLHTVQT</sequence>